<evidence type="ECO:0008006" key="3">
    <source>
        <dbReference type="Google" id="ProtNLM"/>
    </source>
</evidence>
<evidence type="ECO:0000313" key="1">
    <source>
        <dbReference type="EMBL" id="CAI9549533.1"/>
    </source>
</evidence>
<gene>
    <name evidence="1" type="ORF">SPARVUS_LOCUS3360366</name>
</gene>
<protein>
    <recommendedName>
        <fullName evidence="3">Ribosomal protein S3</fullName>
    </recommendedName>
</protein>
<comment type="caution">
    <text evidence="1">The sequence shown here is derived from an EMBL/GenBank/DDBJ whole genome shotgun (WGS) entry which is preliminary data.</text>
</comment>
<evidence type="ECO:0000313" key="2">
    <source>
        <dbReference type="Proteomes" id="UP001162483"/>
    </source>
</evidence>
<dbReference type="Proteomes" id="UP001162483">
    <property type="component" value="Unassembled WGS sequence"/>
</dbReference>
<organism evidence="1 2">
    <name type="scientific">Staurois parvus</name>
    <dbReference type="NCBI Taxonomy" id="386267"/>
    <lineage>
        <taxon>Eukaryota</taxon>
        <taxon>Metazoa</taxon>
        <taxon>Chordata</taxon>
        <taxon>Craniata</taxon>
        <taxon>Vertebrata</taxon>
        <taxon>Euteleostomi</taxon>
        <taxon>Amphibia</taxon>
        <taxon>Batrachia</taxon>
        <taxon>Anura</taxon>
        <taxon>Neobatrachia</taxon>
        <taxon>Ranoidea</taxon>
        <taxon>Ranidae</taxon>
        <taxon>Staurois</taxon>
    </lineage>
</organism>
<proteinExistence type="predicted"/>
<dbReference type="EMBL" id="CATNWA010005193">
    <property type="protein sequence ID" value="CAI9549533.1"/>
    <property type="molecule type" value="Genomic_DNA"/>
</dbReference>
<sequence length="35" mass="4358">MRRFFIGKTIGRFAHHCWENRPIVKIVYEFLQHAR</sequence>
<keyword evidence="2" id="KW-1185">Reference proteome</keyword>
<accession>A0ABN9BPH8</accession>
<reference evidence="1" key="1">
    <citation type="submission" date="2023-05" db="EMBL/GenBank/DDBJ databases">
        <authorList>
            <person name="Stuckert A."/>
        </authorList>
    </citation>
    <scope>NUCLEOTIDE SEQUENCE</scope>
</reference>
<name>A0ABN9BPH8_9NEOB</name>